<organism evidence="1 2">
    <name type="scientific">Nostoc flagelliforme FACHB-838</name>
    <dbReference type="NCBI Taxonomy" id="2692904"/>
    <lineage>
        <taxon>Bacteria</taxon>
        <taxon>Bacillati</taxon>
        <taxon>Cyanobacteriota</taxon>
        <taxon>Cyanophyceae</taxon>
        <taxon>Nostocales</taxon>
        <taxon>Nostocaceae</taxon>
        <taxon>Nostoc</taxon>
    </lineage>
</organism>
<dbReference type="EMBL" id="JACJSI010000028">
    <property type="protein sequence ID" value="MBD2531021.1"/>
    <property type="molecule type" value="Genomic_DNA"/>
</dbReference>
<comment type="caution">
    <text evidence="1">The sequence shown here is derived from an EMBL/GenBank/DDBJ whole genome shotgun (WGS) entry which is preliminary data.</text>
</comment>
<dbReference type="RefSeq" id="WP_190941731.1">
    <property type="nucleotide sequence ID" value="NZ_JACJSI010000028.1"/>
</dbReference>
<evidence type="ECO:0000313" key="1">
    <source>
        <dbReference type="EMBL" id="MBD2531021.1"/>
    </source>
</evidence>
<evidence type="ECO:0008006" key="3">
    <source>
        <dbReference type="Google" id="ProtNLM"/>
    </source>
</evidence>
<protein>
    <recommendedName>
        <fullName evidence="3">Transposase</fullName>
    </recommendedName>
</protein>
<keyword evidence="2" id="KW-1185">Reference proteome</keyword>
<sequence>MSIYTYYLIEPLKGEANKPGDSKVMLSNLINHLGKTVLESASTLCQAEQAPFFDTAMKDFPIAMLRGG</sequence>
<dbReference type="Proteomes" id="UP000623440">
    <property type="component" value="Unassembled WGS sequence"/>
</dbReference>
<name>A0ABR8DNJ2_9NOSO</name>
<evidence type="ECO:0000313" key="2">
    <source>
        <dbReference type="Proteomes" id="UP000623440"/>
    </source>
</evidence>
<accession>A0ABR8DNJ2</accession>
<reference evidence="1 2" key="1">
    <citation type="journal article" date="2020" name="ISME J.">
        <title>Comparative genomics reveals insights into cyanobacterial evolution and habitat adaptation.</title>
        <authorList>
            <person name="Chen M.Y."/>
            <person name="Teng W.K."/>
            <person name="Zhao L."/>
            <person name="Hu C.X."/>
            <person name="Zhou Y.K."/>
            <person name="Han B.P."/>
            <person name="Song L.R."/>
            <person name="Shu W.S."/>
        </authorList>
    </citation>
    <scope>NUCLEOTIDE SEQUENCE [LARGE SCALE GENOMIC DNA]</scope>
    <source>
        <strain evidence="1 2">FACHB-838</strain>
    </source>
</reference>
<proteinExistence type="predicted"/>
<gene>
    <name evidence="1" type="ORF">H6G97_16100</name>
</gene>